<sequence>MTATKVRNKTMPVPAYVPKAPDAIMGELWAFKRQANAAADYDIRKLLKRIVRETQAKI</sequence>
<evidence type="ECO:0000313" key="1">
    <source>
        <dbReference type="EMBL" id="OIQ74108.1"/>
    </source>
</evidence>
<name>A0A1J5Q2L5_9ZZZZ</name>
<comment type="caution">
    <text evidence="1">The sequence shown here is derived from an EMBL/GenBank/DDBJ whole genome shotgun (WGS) entry which is preliminary data.</text>
</comment>
<protein>
    <submittedName>
        <fullName evidence="1">Uncharacterized protein</fullName>
    </submittedName>
</protein>
<gene>
    <name evidence="1" type="ORF">GALL_442500</name>
</gene>
<reference evidence="1" key="1">
    <citation type="submission" date="2016-10" db="EMBL/GenBank/DDBJ databases">
        <title>Sequence of Gallionella enrichment culture.</title>
        <authorList>
            <person name="Poehlein A."/>
            <person name="Muehling M."/>
            <person name="Daniel R."/>
        </authorList>
    </citation>
    <scope>NUCLEOTIDE SEQUENCE</scope>
</reference>
<proteinExistence type="predicted"/>
<organism evidence="1">
    <name type="scientific">mine drainage metagenome</name>
    <dbReference type="NCBI Taxonomy" id="410659"/>
    <lineage>
        <taxon>unclassified sequences</taxon>
        <taxon>metagenomes</taxon>
        <taxon>ecological metagenomes</taxon>
    </lineage>
</organism>
<dbReference type="EMBL" id="MLJW01002621">
    <property type="protein sequence ID" value="OIQ74108.1"/>
    <property type="molecule type" value="Genomic_DNA"/>
</dbReference>
<accession>A0A1J5Q2L5</accession>
<dbReference type="AlphaFoldDB" id="A0A1J5Q2L5"/>